<accession>V5K6A3</accession>
<feature type="signal peptide" evidence="1">
    <location>
        <begin position="1"/>
        <end position="23"/>
    </location>
</feature>
<evidence type="ECO:0000313" key="2">
    <source>
        <dbReference type="EMBL" id="AGT96440.1"/>
    </source>
</evidence>
<keyword evidence="1" id="KW-0732">Signal</keyword>
<dbReference type="AlphaFoldDB" id="V5K6A3"/>
<sequence length="66" mass="7509">MKYFTLNFLLIVILLIVTGLPQSDPKIAPDASLDGIPERKPGFPVSIITLFYRRIIVFFKPKQFGN</sequence>
<proteinExistence type="evidence at transcript level"/>
<reference evidence="2" key="1">
    <citation type="journal article" date="2014" name="PLoS Negl. Trop. Dis.">
        <title>Comparative Analysis of Salivary Gland Transcriptomes of Phlebotomus orientalis Sand Flies from Endemic and Non-endemic Foci of Visceral Leishmaniasis.</title>
        <authorList>
            <person name="Vlkova M."/>
            <person name="Sima M."/>
            <person name="Rohousova I."/>
            <person name="Kostalova T."/>
            <person name="Sumova P."/>
            <person name="Volfova V."/>
            <person name="Jaske E.L."/>
            <person name="Barbian K.D."/>
            <person name="Gebre-Michael T."/>
            <person name="Hailu A."/>
            <person name="Warburg A."/>
            <person name="Ribeiro J.M."/>
            <person name="Valenzuela J.G."/>
            <person name="Jochim R.C."/>
            <person name="Volf P."/>
        </authorList>
    </citation>
    <scope>NUCLEOTIDE SEQUENCE</scope>
    <source>
        <strain evidence="2">Addis Zemen</strain>
        <tissue evidence="2">Salivary gland</tissue>
    </source>
</reference>
<organism evidence="2">
    <name type="scientific">Phlebotomus orientalis</name>
    <name type="common">Phlebotomine sand fly</name>
    <dbReference type="NCBI Taxonomy" id="99786"/>
    <lineage>
        <taxon>Eukaryota</taxon>
        <taxon>Metazoa</taxon>
        <taxon>Ecdysozoa</taxon>
        <taxon>Arthropoda</taxon>
        <taxon>Hexapoda</taxon>
        <taxon>Insecta</taxon>
        <taxon>Pterygota</taxon>
        <taxon>Neoptera</taxon>
        <taxon>Endopterygota</taxon>
        <taxon>Diptera</taxon>
        <taxon>Nematocera</taxon>
        <taxon>Psychodoidea</taxon>
        <taxon>Psychodidae</taxon>
        <taxon>Phlebotomus</taxon>
        <taxon>Larroussius</taxon>
    </lineage>
</organism>
<name>V5K6A3_PHLOR</name>
<dbReference type="EMBL" id="KC170946">
    <property type="protein sequence ID" value="AGT96440.1"/>
    <property type="molecule type" value="mRNA"/>
</dbReference>
<feature type="chain" id="PRO_5004738046" evidence="1">
    <location>
        <begin position="24"/>
        <end position="66"/>
    </location>
</feature>
<protein>
    <submittedName>
        <fullName evidence="2">4.9 kDa salivary protein</fullName>
    </submittedName>
</protein>
<evidence type="ECO:0000256" key="1">
    <source>
        <dbReference type="SAM" id="SignalP"/>
    </source>
</evidence>